<dbReference type="Proteomes" id="UP001056120">
    <property type="component" value="Linkage Group LG21"/>
</dbReference>
<proteinExistence type="predicted"/>
<sequence>MTNSMMTLKLLVNKQARKIVFAEVNKDFVDFLFYILTLPIGAITKLFAKEPLSGSLGDLYRSIENLNDTYILQNKTKDTVLDPKSSTNVPGQDLLLIPKDVPTIDRKFYRCGNRCQYVTDNPKTGCPGCRVVMSYEVTYVSTEAAKVAVEEVGFVKGVVTYMVMDDLAVKPMSTISAIALLNKLSIKDVSVLEEKEVQFGMEEGLKLLKASLVCKNVLTRVFLDSEDHVEII</sequence>
<gene>
    <name evidence="1" type="ORF">L1987_62253</name>
</gene>
<accession>A0ACB9CA23</accession>
<organism evidence="1 2">
    <name type="scientific">Smallanthus sonchifolius</name>
    <dbReference type="NCBI Taxonomy" id="185202"/>
    <lineage>
        <taxon>Eukaryota</taxon>
        <taxon>Viridiplantae</taxon>
        <taxon>Streptophyta</taxon>
        <taxon>Embryophyta</taxon>
        <taxon>Tracheophyta</taxon>
        <taxon>Spermatophyta</taxon>
        <taxon>Magnoliopsida</taxon>
        <taxon>eudicotyledons</taxon>
        <taxon>Gunneridae</taxon>
        <taxon>Pentapetalae</taxon>
        <taxon>asterids</taxon>
        <taxon>campanulids</taxon>
        <taxon>Asterales</taxon>
        <taxon>Asteraceae</taxon>
        <taxon>Asteroideae</taxon>
        <taxon>Heliantheae alliance</taxon>
        <taxon>Millerieae</taxon>
        <taxon>Smallanthus</taxon>
    </lineage>
</organism>
<keyword evidence="2" id="KW-1185">Reference proteome</keyword>
<reference evidence="1 2" key="2">
    <citation type="journal article" date="2022" name="Mol. Ecol. Resour.">
        <title>The genomes of chicory, endive, great burdock and yacon provide insights into Asteraceae paleo-polyploidization history and plant inulin production.</title>
        <authorList>
            <person name="Fan W."/>
            <person name="Wang S."/>
            <person name="Wang H."/>
            <person name="Wang A."/>
            <person name="Jiang F."/>
            <person name="Liu H."/>
            <person name="Zhao H."/>
            <person name="Xu D."/>
            <person name="Zhang Y."/>
        </authorList>
    </citation>
    <scope>NUCLEOTIDE SEQUENCE [LARGE SCALE GENOMIC DNA]</scope>
    <source>
        <strain evidence="2">cv. Yunnan</strain>
        <tissue evidence="1">Leaves</tissue>
    </source>
</reference>
<reference evidence="2" key="1">
    <citation type="journal article" date="2022" name="Mol. Ecol. Resour.">
        <title>The genomes of chicory, endive, great burdock and yacon provide insights into Asteraceae palaeo-polyploidization history and plant inulin production.</title>
        <authorList>
            <person name="Fan W."/>
            <person name="Wang S."/>
            <person name="Wang H."/>
            <person name="Wang A."/>
            <person name="Jiang F."/>
            <person name="Liu H."/>
            <person name="Zhao H."/>
            <person name="Xu D."/>
            <person name="Zhang Y."/>
        </authorList>
    </citation>
    <scope>NUCLEOTIDE SEQUENCE [LARGE SCALE GENOMIC DNA]</scope>
    <source>
        <strain evidence="2">cv. Yunnan</strain>
    </source>
</reference>
<evidence type="ECO:0000313" key="1">
    <source>
        <dbReference type="EMBL" id="KAI3731070.1"/>
    </source>
</evidence>
<name>A0ACB9CA23_9ASTR</name>
<dbReference type="EMBL" id="CM042038">
    <property type="protein sequence ID" value="KAI3731070.1"/>
    <property type="molecule type" value="Genomic_DNA"/>
</dbReference>
<evidence type="ECO:0000313" key="2">
    <source>
        <dbReference type="Proteomes" id="UP001056120"/>
    </source>
</evidence>
<comment type="caution">
    <text evidence="1">The sequence shown here is derived from an EMBL/GenBank/DDBJ whole genome shotgun (WGS) entry which is preliminary data.</text>
</comment>
<protein>
    <submittedName>
        <fullName evidence="1">Uncharacterized protein</fullName>
    </submittedName>
</protein>